<sequence length="76" mass="8520">MDSLTERIQALPAEIFDESKALTFTADAEELIEITPGYMSPAQLQVNHATTESFANEYYTSVPFLITKENETFGIK</sequence>
<dbReference type="EMBL" id="CAVMBE010000002">
    <property type="protein sequence ID" value="CAK3782651.1"/>
    <property type="molecule type" value="Genomic_DNA"/>
</dbReference>
<evidence type="ECO:0000313" key="1">
    <source>
        <dbReference type="EMBL" id="CAK3782651.1"/>
    </source>
</evidence>
<dbReference type="AlphaFoldDB" id="A0AAI8W2F8"/>
<accession>A0AAI8W2F8</accession>
<protein>
    <submittedName>
        <fullName evidence="1">Uncharacterized protein</fullName>
    </submittedName>
</protein>
<proteinExistence type="predicted"/>
<name>A0AAI8W2F8_9PEZI</name>
<gene>
    <name evidence="1" type="ORF">LECACI_7A000590</name>
</gene>
<keyword evidence="2" id="KW-1185">Reference proteome</keyword>
<reference evidence="1" key="1">
    <citation type="submission" date="2023-11" db="EMBL/GenBank/DDBJ databases">
        <authorList>
            <person name="Alioto T."/>
            <person name="Alioto T."/>
            <person name="Gomez Garrido J."/>
        </authorList>
    </citation>
    <scope>NUCLEOTIDE SEQUENCE</scope>
</reference>
<evidence type="ECO:0000313" key="2">
    <source>
        <dbReference type="Proteomes" id="UP001296104"/>
    </source>
</evidence>
<dbReference type="Proteomes" id="UP001296104">
    <property type="component" value="Unassembled WGS sequence"/>
</dbReference>
<comment type="caution">
    <text evidence="1">The sequence shown here is derived from an EMBL/GenBank/DDBJ whole genome shotgun (WGS) entry which is preliminary data.</text>
</comment>
<organism evidence="1 2">
    <name type="scientific">Lecanosticta acicola</name>
    <dbReference type="NCBI Taxonomy" id="111012"/>
    <lineage>
        <taxon>Eukaryota</taxon>
        <taxon>Fungi</taxon>
        <taxon>Dikarya</taxon>
        <taxon>Ascomycota</taxon>
        <taxon>Pezizomycotina</taxon>
        <taxon>Dothideomycetes</taxon>
        <taxon>Dothideomycetidae</taxon>
        <taxon>Mycosphaerellales</taxon>
        <taxon>Mycosphaerellaceae</taxon>
        <taxon>Lecanosticta</taxon>
    </lineage>
</organism>